<dbReference type="InterPro" id="IPR050952">
    <property type="entry name" value="TRIM-NHL_E3_ligases"/>
</dbReference>
<reference evidence="9 10" key="1">
    <citation type="submission" date="2024-09" db="EMBL/GenBank/DDBJ databases">
        <authorList>
            <person name="Sun Q."/>
            <person name="Mori K."/>
        </authorList>
    </citation>
    <scope>NUCLEOTIDE SEQUENCE [LARGE SCALE GENOMIC DNA]</scope>
    <source>
        <strain evidence="9 10">CCM 4839</strain>
    </source>
</reference>
<feature type="transmembrane region" description="Helical" evidence="7">
    <location>
        <begin position="566"/>
        <end position="588"/>
    </location>
</feature>
<evidence type="ECO:0000313" key="10">
    <source>
        <dbReference type="Proteomes" id="UP001589818"/>
    </source>
</evidence>
<dbReference type="InterPro" id="IPR011042">
    <property type="entry name" value="6-blade_b-propeller_TolB-like"/>
</dbReference>
<dbReference type="InterPro" id="IPR006977">
    <property type="entry name" value="Yip1_dom"/>
</dbReference>
<dbReference type="PANTHER" id="PTHR24104">
    <property type="entry name" value="E3 UBIQUITIN-PROTEIN LIGASE NHLRC1-RELATED"/>
    <property type="match status" value="1"/>
</dbReference>
<sequence>MVRARHSWNQHEDRSWLQKMSRQRSRRWLIRLTVMLCMWIVAGVTVSTPVLAMMPYDTEYYEYNSSEWIYVQPIYVPHTYITGASDLGPAFSGPSDLYITRDDRVFVADTGNSRIVVLDRQGTVLSVIGTEDGPGKLKEPEGVFVDPSDQIYVADTGNSRIAVFGADGAYLREYVRPESPLLPDSKEYFFVPSKIVVDARGVMYVVVKGSYQGIFRMDAEGEFTGFFGANKTPLTVLDRLKSTWLTKEQLEKEVAKRPPEVRNIAMDSEGFIYTTTQEQYAGQVKRLNASGVNMLGGPPLANAWLVTDVATDRNGMLYTLDFDTGKTTIYSAMGMPLFTFGDRQSTTLQFGVLSQPTSIIVNSSSDVWIADSHLNLIEVFRPTAFGQTALQAVKHDLDGNYTASKPYWQELISQNDNMSMAYRGLGHSLNREEDYKGALDYYRIAYDAKGFSSAYWNIRLLWIQHNFVYVLGTLVIGLWLLLRGIRLLKRWIASREWPPRLARYGSEISAAWYLLFHPYEGFYRLKDRKISFAVLAMFVILTVGVHLASTYGVGFVFKPVDRSQISLVWTLGVFIIPWITWVIANYLISTIKDGEGRFHEVLQTSIYAMVPYMVWMPLLTAISHILVLEERVIYDAGVQIVWYWVILMFFVMTQVIHNFEFMETARNMMISIVTILLIWLFVTIMAGLGYNLFDFFGQLFREVKLYG</sequence>
<protein>
    <submittedName>
        <fullName evidence="9">YIP1 family protein</fullName>
    </submittedName>
</protein>
<dbReference type="EMBL" id="JBHLVF010000041">
    <property type="protein sequence ID" value="MFC0394592.1"/>
    <property type="molecule type" value="Genomic_DNA"/>
</dbReference>
<keyword evidence="3" id="KW-0677">Repeat</keyword>
<evidence type="ECO:0000256" key="1">
    <source>
        <dbReference type="ARBA" id="ARBA00004141"/>
    </source>
</evidence>
<keyword evidence="5 7" id="KW-0472">Membrane</keyword>
<evidence type="ECO:0000313" key="9">
    <source>
        <dbReference type="EMBL" id="MFC0394592.1"/>
    </source>
</evidence>
<proteinExistence type="predicted"/>
<feature type="transmembrane region" description="Helical" evidence="7">
    <location>
        <begin position="669"/>
        <end position="693"/>
    </location>
</feature>
<feature type="transmembrane region" description="Helical" evidence="7">
    <location>
        <begin position="640"/>
        <end position="657"/>
    </location>
</feature>
<evidence type="ECO:0000256" key="4">
    <source>
        <dbReference type="ARBA" id="ARBA00022989"/>
    </source>
</evidence>
<feature type="transmembrane region" description="Helical" evidence="7">
    <location>
        <begin position="532"/>
        <end position="554"/>
    </location>
</feature>
<feature type="transmembrane region" description="Helical" evidence="7">
    <location>
        <begin position="28"/>
        <end position="56"/>
    </location>
</feature>
<evidence type="ECO:0000256" key="7">
    <source>
        <dbReference type="SAM" id="Phobius"/>
    </source>
</evidence>
<organism evidence="9 10">
    <name type="scientific">Paenibacillus mendelii</name>
    <dbReference type="NCBI Taxonomy" id="206163"/>
    <lineage>
        <taxon>Bacteria</taxon>
        <taxon>Bacillati</taxon>
        <taxon>Bacillota</taxon>
        <taxon>Bacilli</taxon>
        <taxon>Bacillales</taxon>
        <taxon>Paenibacillaceae</taxon>
        <taxon>Paenibacillus</taxon>
    </lineage>
</organism>
<dbReference type="InterPro" id="IPR011990">
    <property type="entry name" value="TPR-like_helical_dom_sf"/>
</dbReference>
<keyword evidence="4 7" id="KW-1133">Transmembrane helix</keyword>
<dbReference type="PANTHER" id="PTHR24104:SF25">
    <property type="entry name" value="PROTEIN LIN-41"/>
    <property type="match status" value="1"/>
</dbReference>
<evidence type="ECO:0000256" key="6">
    <source>
        <dbReference type="PROSITE-ProRule" id="PRU00504"/>
    </source>
</evidence>
<feature type="transmembrane region" description="Helical" evidence="7">
    <location>
        <begin position="609"/>
        <end position="628"/>
    </location>
</feature>
<dbReference type="Pfam" id="PF01436">
    <property type="entry name" value="NHL"/>
    <property type="match status" value="2"/>
</dbReference>
<dbReference type="Gene3D" id="1.25.40.10">
    <property type="entry name" value="Tetratricopeptide repeat domain"/>
    <property type="match status" value="1"/>
</dbReference>
<evidence type="ECO:0000256" key="5">
    <source>
        <dbReference type="ARBA" id="ARBA00023136"/>
    </source>
</evidence>
<feature type="repeat" description="NHL" evidence="6">
    <location>
        <begin position="133"/>
        <end position="167"/>
    </location>
</feature>
<dbReference type="RefSeq" id="WP_204815777.1">
    <property type="nucleotide sequence ID" value="NZ_JANHOF010000001.1"/>
</dbReference>
<keyword evidence="2 7" id="KW-0812">Transmembrane</keyword>
<dbReference type="Gene3D" id="2.120.10.30">
    <property type="entry name" value="TolB, C-terminal domain"/>
    <property type="match status" value="1"/>
</dbReference>
<dbReference type="Proteomes" id="UP001589818">
    <property type="component" value="Unassembled WGS sequence"/>
</dbReference>
<dbReference type="PROSITE" id="PS51125">
    <property type="entry name" value="NHL"/>
    <property type="match status" value="2"/>
</dbReference>
<dbReference type="Gene3D" id="2.40.10.500">
    <property type="match status" value="1"/>
</dbReference>
<dbReference type="Pfam" id="PF04893">
    <property type="entry name" value="Yip1"/>
    <property type="match status" value="1"/>
</dbReference>
<evidence type="ECO:0000259" key="8">
    <source>
        <dbReference type="Pfam" id="PF04893"/>
    </source>
</evidence>
<name>A0ABV6JFV5_9BACL</name>
<comment type="caution">
    <text evidence="9">The sequence shown here is derived from an EMBL/GenBank/DDBJ whole genome shotgun (WGS) entry which is preliminary data.</text>
</comment>
<dbReference type="InterPro" id="IPR001258">
    <property type="entry name" value="NHL_repeat"/>
</dbReference>
<feature type="repeat" description="NHL" evidence="6">
    <location>
        <begin position="91"/>
        <end position="121"/>
    </location>
</feature>
<dbReference type="SUPFAM" id="SSF63825">
    <property type="entry name" value="YWTD domain"/>
    <property type="match status" value="1"/>
</dbReference>
<comment type="subcellular location">
    <subcellularLocation>
        <location evidence="1">Membrane</location>
        <topology evidence="1">Multi-pass membrane protein</topology>
    </subcellularLocation>
</comment>
<accession>A0ABV6JFV5</accession>
<evidence type="ECO:0000256" key="3">
    <source>
        <dbReference type="ARBA" id="ARBA00022737"/>
    </source>
</evidence>
<evidence type="ECO:0000256" key="2">
    <source>
        <dbReference type="ARBA" id="ARBA00022692"/>
    </source>
</evidence>
<dbReference type="SUPFAM" id="SSF81901">
    <property type="entry name" value="HCP-like"/>
    <property type="match status" value="1"/>
</dbReference>
<keyword evidence="10" id="KW-1185">Reference proteome</keyword>
<feature type="transmembrane region" description="Helical" evidence="7">
    <location>
        <begin position="467"/>
        <end position="485"/>
    </location>
</feature>
<feature type="domain" description="Yip1" evidence="8">
    <location>
        <begin position="512"/>
        <end position="681"/>
    </location>
</feature>
<dbReference type="CDD" id="cd05819">
    <property type="entry name" value="NHL"/>
    <property type="match status" value="1"/>
</dbReference>
<gene>
    <name evidence="9" type="ORF">ACFFJ8_24935</name>
</gene>